<dbReference type="PROSITE" id="PS00941">
    <property type="entry name" value="CARBOXYLESTERASE_B_2"/>
    <property type="match status" value="1"/>
</dbReference>
<organism evidence="1 2">
    <name type="scientific">Pristionchus pacificus</name>
    <name type="common">Parasitic nematode worm</name>
    <dbReference type="NCBI Taxonomy" id="54126"/>
    <lineage>
        <taxon>Eukaryota</taxon>
        <taxon>Metazoa</taxon>
        <taxon>Ecdysozoa</taxon>
        <taxon>Nematoda</taxon>
        <taxon>Chromadorea</taxon>
        <taxon>Rhabditida</taxon>
        <taxon>Rhabditina</taxon>
        <taxon>Diplogasteromorpha</taxon>
        <taxon>Diplogasteroidea</taxon>
        <taxon>Neodiplogasteridae</taxon>
        <taxon>Pristionchus</taxon>
    </lineage>
</organism>
<dbReference type="PANTHER" id="PTHR44590:SF3">
    <property type="entry name" value="CARBOXYLESTERASE TYPE B DOMAIN-CONTAINING PROTEIN"/>
    <property type="match status" value="1"/>
</dbReference>
<dbReference type="InterPro" id="IPR002018">
    <property type="entry name" value="CarbesteraseB"/>
</dbReference>
<reference evidence="2" key="1">
    <citation type="journal article" date="2008" name="Nat. Genet.">
        <title>The Pristionchus pacificus genome provides a unique perspective on nematode lifestyle and parasitism.</title>
        <authorList>
            <person name="Dieterich C."/>
            <person name="Clifton S.W."/>
            <person name="Schuster L.N."/>
            <person name="Chinwalla A."/>
            <person name="Delehaunty K."/>
            <person name="Dinkelacker I."/>
            <person name="Fulton L."/>
            <person name="Fulton R."/>
            <person name="Godfrey J."/>
            <person name="Minx P."/>
            <person name="Mitreva M."/>
            <person name="Roeseler W."/>
            <person name="Tian H."/>
            <person name="Witte H."/>
            <person name="Yang S.P."/>
            <person name="Wilson R.K."/>
            <person name="Sommer R.J."/>
        </authorList>
    </citation>
    <scope>NUCLEOTIDE SEQUENCE [LARGE SCALE GENOMIC DNA]</scope>
    <source>
        <strain evidence="2">PS312</strain>
    </source>
</reference>
<proteinExistence type="predicted"/>
<dbReference type="OrthoDB" id="3200163at2759"/>
<keyword evidence="2" id="KW-1185">Reference proteome</keyword>
<dbReference type="InterPro" id="IPR029058">
    <property type="entry name" value="AB_hydrolase_fold"/>
</dbReference>
<sequence>MSFYSSSPQMGCCSSRHPSRIVNTKYGPVQGTRIVNDGELRVDAFLGIPFAEPPVGQLRFKKPLPPRHWLGIRQCTKFARRCSQKDYFLHDRIMKKSGSEDCLYLNVFTPVWQPPTEGFPVLVFVHGGGFSMHDAQTYGDEGIARFMVRKGVIVVTIQYRLGYLGFFSTGDEACRGNWGLWDQTMALRWVQENIESFNGNKGNVTLFGQSAGGASVDLLSLSPHSRDLFHKVCPMAGVGTAEWTLHPDLPSKCREKAKKLGVEEKNSEKMMDKLREMKPSCFAAGVEPEQGIESAIMENTLDITPIVDGDFLPDHPSVLRKTAPPKPRMTGVAKLEAVIFLMNYKVTLERLQEMVGRSLPQALPGVEKIRDDLVESYLDTGKLSPNHVMLRAFAEAYGDRSMHVPTFRMVTHSLKYQPEAPVYTYVFEYNATHCTELNYLFGKGIIWPYKFTANDHQMLHLFTTAFTNFAKYGNPNGGSIEAARTPSITPNTLPVFWPAATPENPETHYVFDLSPRVSTTLMYGRPRRIAQYQEQYEK</sequence>
<dbReference type="Pfam" id="PF00135">
    <property type="entry name" value="COesterase"/>
    <property type="match status" value="1"/>
</dbReference>
<evidence type="ECO:0000313" key="2">
    <source>
        <dbReference type="Proteomes" id="UP000005239"/>
    </source>
</evidence>
<dbReference type="AlphaFoldDB" id="A0A2A6BJG9"/>
<dbReference type="PANTHER" id="PTHR44590">
    <property type="entry name" value="CARBOXYLIC ESTER HYDROLASE-RELATED"/>
    <property type="match status" value="1"/>
</dbReference>
<reference evidence="1" key="2">
    <citation type="submission" date="2022-06" db="UniProtKB">
        <authorList>
            <consortium name="EnsemblMetazoa"/>
        </authorList>
    </citation>
    <scope>IDENTIFICATION</scope>
    <source>
        <strain evidence="1">PS312</strain>
    </source>
</reference>
<dbReference type="Proteomes" id="UP000005239">
    <property type="component" value="Unassembled WGS sequence"/>
</dbReference>
<dbReference type="Gene3D" id="3.40.50.1820">
    <property type="entry name" value="alpha/beta hydrolase"/>
    <property type="match status" value="1"/>
</dbReference>
<name>A0A2A6BJG9_PRIPA</name>
<protein>
    <submittedName>
        <fullName evidence="1">Hydrolase</fullName>
    </submittedName>
</protein>
<dbReference type="SUPFAM" id="SSF53474">
    <property type="entry name" value="alpha/beta-Hydrolases"/>
    <property type="match status" value="1"/>
</dbReference>
<accession>A0A8R1YEE3</accession>
<dbReference type="InterPro" id="IPR019819">
    <property type="entry name" value="Carboxylesterase_B_CS"/>
</dbReference>
<dbReference type="EnsemblMetazoa" id="PPA22060.1">
    <property type="protein sequence ID" value="PPA22060.1"/>
    <property type="gene ID" value="WBGene00111614"/>
</dbReference>
<accession>A0A2A6BJG9</accession>
<evidence type="ECO:0000313" key="1">
    <source>
        <dbReference type="EnsemblMetazoa" id="PPA22060.1"/>
    </source>
</evidence>
<gene>
    <name evidence="1" type="primary">WBGene00111614</name>
</gene>